<evidence type="ECO:0000313" key="2">
    <source>
        <dbReference type="Proteomes" id="UP000319865"/>
    </source>
</evidence>
<dbReference type="EMBL" id="VFQE01000001">
    <property type="protein sequence ID" value="TQN43977.1"/>
    <property type="molecule type" value="Genomic_DNA"/>
</dbReference>
<protein>
    <recommendedName>
        <fullName evidence="3">Anti-sigma factor RsiW</fullName>
    </recommendedName>
</protein>
<name>A0A543PIU2_9ACTN</name>
<organism evidence="1 2">
    <name type="scientific">Blastococcus colisei</name>
    <dbReference type="NCBI Taxonomy" id="1564162"/>
    <lineage>
        <taxon>Bacteria</taxon>
        <taxon>Bacillati</taxon>
        <taxon>Actinomycetota</taxon>
        <taxon>Actinomycetes</taxon>
        <taxon>Geodermatophilales</taxon>
        <taxon>Geodermatophilaceae</taxon>
        <taxon>Blastococcus</taxon>
    </lineage>
</organism>
<keyword evidence="2" id="KW-1185">Reference proteome</keyword>
<dbReference type="AlphaFoldDB" id="A0A543PIU2"/>
<evidence type="ECO:0008006" key="3">
    <source>
        <dbReference type="Google" id="ProtNLM"/>
    </source>
</evidence>
<proteinExistence type="predicted"/>
<dbReference type="OrthoDB" id="5180342at2"/>
<evidence type="ECO:0000313" key="1">
    <source>
        <dbReference type="EMBL" id="TQN43977.1"/>
    </source>
</evidence>
<dbReference type="RefSeq" id="WP_142026401.1">
    <property type="nucleotide sequence ID" value="NZ_VFQE01000001.1"/>
</dbReference>
<comment type="caution">
    <text evidence="1">The sequence shown here is derived from an EMBL/GenBank/DDBJ whole genome shotgun (WGS) entry which is preliminary data.</text>
</comment>
<dbReference type="Proteomes" id="UP000319865">
    <property type="component" value="Unassembled WGS sequence"/>
</dbReference>
<accession>A0A543PIU2</accession>
<sequence length="363" mass="36961">MRHPSDGVLRRLVDEPAGVTDDDRAHVASCPACLRALDSARADARLVGSALAAPRTGDVDTDAAWARLSSAASATTTPAFRPAPTAARRRWGSAVRRPAAAALGAVVILTGAGVAAANDWLPIFQTERVDPVEVTATDLVQVPDLSAYGDLQITQDPEPGQVADAETARERTGLAVPEVADLPEGVTGEPTYQVAGVAEATFTFSADKAARAAAAEGEVLPPPPAGLDGSQLRLQAGPGVAAMWSQPTGVPTLVVARVGAPTVYSSGVPFETVRDYLLSLPGLPEGLADQLRTLSADGGTLPLPVPAELVTSSTADVGGAEATVLTSRNGLFAGVVWVEDGVMTGVAGSLSADELLSVARDLG</sequence>
<gene>
    <name evidence="1" type="ORF">FHU33_3454</name>
</gene>
<reference evidence="1 2" key="1">
    <citation type="submission" date="2019-06" db="EMBL/GenBank/DDBJ databases">
        <title>Sequencing the genomes of 1000 actinobacteria strains.</title>
        <authorList>
            <person name="Klenk H.-P."/>
        </authorList>
    </citation>
    <scope>NUCLEOTIDE SEQUENCE [LARGE SCALE GENOMIC DNA]</scope>
    <source>
        <strain evidence="1 2">DSM 46837</strain>
    </source>
</reference>